<dbReference type="AlphaFoldDB" id="A0AAW9CMD8"/>
<accession>A0AAW9CMD8</accession>
<evidence type="ECO:0000313" key="3">
    <source>
        <dbReference type="Proteomes" id="UP001272137"/>
    </source>
</evidence>
<feature type="compositionally biased region" description="Low complexity" evidence="1">
    <location>
        <begin position="23"/>
        <end position="39"/>
    </location>
</feature>
<evidence type="ECO:0000256" key="1">
    <source>
        <dbReference type="SAM" id="MobiDB-lite"/>
    </source>
</evidence>
<gene>
    <name evidence="2" type="ORF">C7S16_6160</name>
</gene>
<organism evidence="2 3">
    <name type="scientific">Burkholderia thailandensis</name>
    <dbReference type="NCBI Taxonomy" id="57975"/>
    <lineage>
        <taxon>Bacteria</taxon>
        <taxon>Pseudomonadati</taxon>
        <taxon>Pseudomonadota</taxon>
        <taxon>Betaproteobacteria</taxon>
        <taxon>Burkholderiales</taxon>
        <taxon>Burkholderiaceae</taxon>
        <taxon>Burkholderia</taxon>
        <taxon>pseudomallei group</taxon>
    </lineage>
</organism>
<evidence type="ECO:0000313" key="2">
    <source>
        <dbReference type="EMBL" id="MDW9251789.1"/>
    </source>
</evidence>
<feature type="compositionally biased region" description="Basic and acidic residues" evidence="1">
    <location>
        <begin position="1"/>
        <end position="17"/>
    </location>
</feature>
<comment type="caution">
    <text evidence="2">The sequence shown here is derived from an EMBL/GenBank/DDBJ whole genome shotgun (WGS) entry which is preliminary data.</text>
</comment>
<protein>
    <submittedName>
        <fullName evidence="2">Uncharacterized protein</fullName>
    </submittedName>
</protein>
<sequence>MKGEEPREQRANGEERTATTQNDGSAAADGAGHHCGAAAVRPSTHAA</sequence>
<proteinExistence type="predicted"/>
<name>A0AAW9CMD8_BURTH</name>
<dbReference type="Proteomes" id="UP001272137">
    <property type="component" value="Unassembled WGS sequence"/>
</dbReference>
<reference evidence="2" key="1">
    <citation type="submission" date="2018-08" db="EMBL/GenBank/DDBJ databases">
        <title>Identification of Burkholderia cepacia strains that express a Burkholderia pseudomallei-like capsular polysaccharide.</title>
        <authorList>
            <person name="Burtnick M.N."/>
            <person name="Vongsouvath M."/>
            <person name="Newton P."/>
            <person name="Wuthiekanun V."/>
            <person name="Limmathurotsakul D."/>
            <person name="Brett P.J."/>
            <person name="Chantratita N."/>
            <person name="Dance D.A."/>
        </authorList>
    </citation>
    <scope>NUCLEOTIDE SEQUENCE</scope>
    <source>
        <strain evidence="2">SBXCC001</strain>
    </source>
</reference>
<feature type="region of interest" description="Disordered" evidence="1">
    <location>
        <begin position="1"/>
        <end position="47"/>
    </location>
</feature>
<dbReference type="EMBL" id="QXCT01000001">
    <property type="protein sequence ID" value="MDW9251789.1"/>
    <property type="molecule type" value="Genomic_DNA"/>
</dbReference>